<name>A0A7W5V1A0_9ACTN</name>
<dbReference type="AlphaFoldDB" id="A0A7W5V1A0"/>
<reference evidence="1 2" key="1">
    <citation type="submission" date="2020-08" db="EMBL/GenBank/DDBJ databases">
        <title>Sequencing the genomes of 1000 actinobacteria strains.</title>
        <authorList>
            <person name="Klenk H.-P."/>
        </authorList>
    </citation>
    <scope>NUCLEOTIDE SEQUENCE [LARGE SCALE GENOMIC DNA]</scope>
    <source>
        <strain evidence="1 2">DSM 44320</strain>
    </source>
</reference>
<evidence type="ECO:0000313" key="2">
    <source>
        <dbReference type="Proteomes" id="UP000579945"/>
    </source>
</evidence>
<organism evidence="1 2">
    <name type="scientific">Nonomuraea dietziae</name>
    <dbReference type="NCBI Taxonomy" id="65515"/>
    <lineage>
        <taxon>Bacteria</taxon>
        <taxon>Bacillati</taxon>
        <taxon>Actinomycetota</taxon>
        <taxon>Actinomycetes</taxon>
        <taxon>Streptosporangiales</taxon>
        <taxon>Streptosporangiaceae</taxon>
        <taxon>Nonomuraea</taxon>
    </lineage>
</organism>
<dbReference type="EMBL" id="JACIBV010000001">
    <property type="protein sequence ID" value="MBB3724693.1"/>
    <property type="molecule type" value="Genomic_DNA"/>
</dbReference>
<gene>
    <name evidence="1" type="ORF">FHR33_000553</name>
</gene>
<proteinExistence type="predicted"/>
<dbReference type="Proteomes" id="UP000579945">
    <property type="component" value="Unassembled WGS sequence"/>
</dbReference>
<evidence type="ECO:0000313" key="1">
    <source>
        <dbReference type="EMBL" id="MBB3724693.1"/>
    </source>
</evidence>
<keyword evidence="2" id="KW-1185">Reference proteome</keyword>
<protein>
    <submittedName>
        <fullName evidence="1">Uncharacterized protein</fullName>
    </submittedName>
</protein>
<comment type="caution">
    <text evidence="1">The sequence shown here is derived from an EMBL/GenBank/DDBJ whole genome shotgun (WGS) entry which is preliminary data.</text>
</comment>
<sequence length="29" mass="2988">MTPSLYGSASMIHQFSADDEAGVRSTTAG</sequence>
<accession>A0A7W5V1A0</accession>